<name>A0AAV9IIC4_9RHOD</name>
<keyword evidence="2" id="KW-0479">Metal-binding</keyword>
<dbReference type="InterPro" id="IPR013087">
    <property type="entry name" value="Znf_C2H2_type"/>
</dbReference>
<organism evidence="10 11">
    <name type="scientific">Galdieria yellowstonensis</name>
    <dbReference type="NCBI Taxonomy" id="3028027"/>
    <lineage>
        <taxon>Eukaryota</taxon>
        <taxon>Rhodophyta</taxon>
        <taxon>Bangiophyceae</taxon>
        <taxon>Galdieriales</taxon>
        <taxon>Galdieriaceae</taxon>
        <taxon>Galdieria</taxon>
    </lineage>
</organism>
<evidence type="ECO:0000256" key="1">
    <source>
        <dbReference type="ARBA" id="ARBA00004123"/>
    </source>
</evidence>
<dbReference type="Proteomes" id="UP001300502">
    <property type="component" value="Unassembled WGS sequence"/>
</dbReference>
<dbReference type="GO" id="GO:0005730">
    <property type="term" value="C:nucleolus"/>
    <property type="evidence" value="ECO:0007669"/>
    <property type="project" value="TreeGrafter"/>
</dbReference>
<feature type="compositionally biased region" description="Low complexity" evidence="8">
    <location>
        <begin position="111"/>
        <end position="123"/>
    </location>
</feature>
<evidence type="ECO:0000259" key="9">
    <source>
        <dbReference type="PROSITE" id="PS00028"/>
    </source>
</evidence>
<dbReference type="PANTHER" id="PTHR13100">
    <property type="entry name" value="CELL GROWTH-REGULATING NUCLEOLAR PROTEIN LYAR"/>
    <property type="match status" value="1"/>
</dbReference>
<dbReference type="SMART" id="SM00451">
    <property type="entry name" value="ZnF_U1"/>
    <property type="match status" value="1"/>
</dbReference>
<keyword evidence="5" id="KW-0862">Zinc</keyword>
<dbReference type="AlphaFoldDB" id="A0AAV9IIC4"/>
<sequence>MVSFCCDKCQEVVKKPKIEKHFFTCRTRSVSCVDCGKTFDRAGAASHISCITEKEKYEKQQVPKPFSQRLEGDTDTYCKTCNVAFNSALQGEQHYQSKRHASAVKRRLENENASGASTNNATAQTENNGVQETMKSNGHAISERNKKQNSSNNEEKSCDRIQAKQSSRQKKIGLKKAIKKHVASKGIRLHSLLKKLQKEGFSSDDLEKRVREKVKKSRKLYMDGKRIKLKN</sequence>
<evidence type="ECO:0000256" key="2">
    <source>
        <dbReference type="ARBA" id="ARBA00022723"/>
    </source>
</evidence>
<dbReference type="Pfam" id="PF12874">
    <property type="entry name" value="zf-met"/>
    <property type="match status" value="1"/>
</dbReference>
<keyword evidence="6" id="KW-0539">Nucleus</keyword>
<dbReference type="InterPro" id="IPR014898">
    <property type="entry name" value="Znf_C2H2_LYAR"/>
</dbReference>
<accession>A0AAV9IIC4</accession>
<dbReference type="PROSITE" id="PS00028">
    <property type="entry name" value="ZINC_FINGER_C2H2_1"/>
    <property type="match status" value="1"/>
</dbReference>
<evidence type="ECO:0000313" key="11">
    <source>
        <dbReference type="Proteomes" id="UP001300502"/>
    </source>
</evidence>
<dbReference type="GO" id="GO:0008270">
    <property type="term" value="F:zinc ion binding"/>
    <property type="evidence" value="ECO:0007669"/>
    <property type="project" value="UniProtKB-KW"/>
</dbReference>
<feature type="compositionally biased region" description="Basic residues" evidence="8">
    <location>
        <begin position="167"/>
        <end position="176"/>
    </location>
</feature>
<feature type="compositionally biased region" description="Polar residues" evidence="8">
    <location>
        <begin position="124"/>
        <end position="136"/>
    </location>
</feature>
<evidence type="ECO:0000313" key="10">
    <source>
        <dbReference type="EMBL" id="KAK4527182.1"/>
    </source>
</evidence>
<keyword evidence="4 7" id="KW-0863">Zinc-finger</keyword>
<feature type="compositionally biased region" description="Basic and acidic residues" evidence="8">
    <location>
        <begin position="153"/>
        <end position="162"/>
    </location>
</feature>
<dbReference type="GO" id="GO:0003677">
    <property type="term" value="F:DNA binding"/>
    <property type="evidence" value="ECO:0007669"/>
    <property type="project" value="InterPro"/>
</dbReference>
<dbReference type="GO" id="GO:0000122">
    <property type="term" value="P:negative regulation of transcription by RNA polymerase II"/>
    <property type="evidence" value="ECO:0007669"/>
    <property type="project" value="TreeGrafter"/>
</dbReference>
<keyword evidence="11" id="KW-1185">Reference proteome</keyword>
<feature type="domain" description="C2H2-type" evidence="9">
    <location>
        <begin position="78"/>
        <end position="100"/>
    </location>
</feature>
<protein>
    <recommendedName>
        <fullName evidence="9">C2H2-type domain-containing protein</fullName>
    </recommendedName>
</protein>
<dbReference type="PANTHER" id="PTHR13100:SF10">
    <property type="entry name" value="CELL GROWTH-REGULATING NUCLEOLAR PROTEIN"/>
    <property type="match status" value="1"/>
</dbReference>
<evidence type="ECO:0000256" key="7">
    <source>
        <dbReference type="PROSITE-ProRule" id="PRU01145"/>
    </source>
</evidence>
<dbReference type="EMBL" id="JANCYU010000048">
    <property type="protein sequence ID" value="KAK4527182.1"/>
    <property type="molecule type" value="Genomic_DNA"/>
</dbReference>
<dbReference type="FunFam" id="3.30.1490.490:FF:000001">
    <property type="entry name" value="cell growth-regulating nucleolar protein-like"/>
    <property type="match status" value="1"/>
</dbReference>
<evidence type="ECO:0000256" key="5">
    <source>
        <dbReference type="ARBA" id="ARBA00022833"/>
    </source>
</evidence>
<proteinExistence type="predicted"/>
<reference evidence="10 11" key="1">
    <citation type="submission" date="2022-07" db="EMBL/GenBank/DDBJ databases">
        <title>Genome-wide signatures of adaptation to extreme environments.</title>
        <authorList>
            <person name="Cho C.H."/>
            <person name="Yoon H.S."/>
        </authorList>
    </citation>
    <scope>NUCLEOTIDE SEQUENCE [LARGE SCALE GENOMIC DNA]</scope>
    <source>
        <strain evidence="10 11">108.79 E11</strain>
    </source>
</reference>
<gene>
    <name evidence="10" type="ORF">GAYE_SCF35G5104</name>
</gene>
<dbReference type="Pfam" id="PF08790">
    <property type="entry name" value="zf-LYAR"/>
    <property type="match status" value="1"/>
</dbReference>
<dbReference type="PROSITE" id="PS51804">
    <property type="entry name" value="ZF_C2HC_LYAR"/>
    <property type="match status" value="1"/>
</dbReference>
<dbReference type="InterPro" id="IPR003604">
    <property type="entry name" value="Matrin/U1-like-C_Znf_C2H2"/>
</dbReference>
<feature type="region of interest" description="Disordered" evidence="8">
    <location>
        <begin position="111"/>
        <end position="176"/>
    </location>
</feature>
<evidence type="ECO:0000256" key="4">
    <source>
        <dbReference type="ARBA" id="ARBA00022771"/>
    </source>
</evidence>
<keyword evidence="3" id="KW-0677">Repeat</keyword>
<dbReference type="InterPro" id="IPR036236">
    <property type="entry name" value="Znf_C2H2_sf"/>
</dbReference>
<dbReference type="Gene3D" id="3.30.1490.490">
    <property type="match status" value="1"/>
</dbReference>
<dbReference type="InterPro" id="IPR039999">
    <property type="entry name" value="LYAR"/>
</dbReference>
<evidence type="ECO:0000256" key="6">
    <source>
        <dbReference type="ARBA" id="ARBA00023242"/>
    </source>
</evidence>
<comment type="subcellular location">
    <subcellularLocation>
        <location evidence="1">Nucleus</location>
    </subcellularLocation>
</comment>
<evidence type="ECO:0000256" key="8">
    <source>
        <dbReference type="SAM" id="MobiDB-lite"/>
    </source>
</evidence>
<dbReference type="GO" id="GO:0006364">
    <property type="term" value="P:rRNA processing"/>
    <property type="evidence" value="ECO:0007669"/>
    <property type="project" value="TreeGrafter"/>
</dbReference>
<evidence type="ECO:0000256" key="3">
    <source>
        <dbReference type="ARBA" id="ARBA00022737"/>
    </source>
</evidence>
<dbReference type="Gene3D" id="3.30.160.60">
    <property type="entry name" value="Classic Zinc Finger"/>
    <property type="match status" value="1"/>
</dbReference>
<comment type="caution">
    <text evidence="10">The sequence shown here is derived from an EMBL/GenBank/DDBJ whole genome shotgun (WGS) entry which is preliminary data.</text>
</comment>
<dbReference type="SUPFAM" id="SSF57667">
    <property type="entry name" value="beta-beta-alpha zinc fingers"/>
    <property type="match status" value="3"/>
</dbReference>